<keyword evidence="4" id="KW-1185">Reference proteome</keyword>
<accession>A0A410VCS9</accession>
<reference evidence="2" key="3">
    <citation type="submission" date="2022-12" db="EMBL/GenBank/DDBJ databases">
        <authorList>
            <person name="Sun Q."/>
            <person name="Zhou Y."/>
        </authorList>
    </citation>
    <scope>NUCLEOTIDE SEQUENCE</scope>
    <source>
        <strain evidence="2">CGMCC 1.15034</strain>
    </source>
</reference>
<dbReference type="Proteomes" id="UP000625079">
    <property type="component" value="Unassembled WGS sequence"/>
</dbReference>
<feature type="signal peptide" evidence="1">
    <location>
        <begin position="1"/>
        <end position="27"/>
    </location>
</feature>
<dbReference type="EMBL" id="BMHC01000021">
    <property type="protein sequence ID" value="GGI31666.1"/>
    <property type="molecule type" value="Genomic_DNA"/>
</dbReference>
<dbReference type="RefSeq" id="WP_128968157.1">
    <property type="nucleotide sequence ID" value="NZ_BMHC01000021.1"/>
</dbReference>
<keyword evidence="1" id="KW-0732">Signal</keyword>
<proteinExistence type="predicted"/>
<dbReference type="AlphaFoldDB" id="A0A410VCS9"/>
<organism evidence="2 5">
    <name type="scientific">Bradyrhizobium guangdongense</name>
    <dbReference type="NCBI Taxonomy" id="1325090"/>
    <lineage>
        <taxon>Bacteria</taxon>
        <taxon>Pseudomonadati</taxon>
        <taxon>Pseudomonadota</taxon>
        <taxon>Alphaproteobacteria</taxon>
        <taxon>Hyphomicrobiales</taxon>
        <taxon>Nitrobacteraceae</taxon>
        <taxon>Bradyrhizobium</taxon>
    </lineage>
</organism>
<evidence type="ECO:0000313" key="3">
    <source>
        <dbReference type="EMBL" id="QOZ62582.1"/>
    </source>
</evidence>
<evidence type="ECO:0000313" key="5">
    <source>
        <dbReference type="Proteomes" id="UP000625079"/>
    </source>
</evidence>
<evidence type="ECO:0000313" key="2">
    <source>
        <dbReference type="EMBL" id="GGI31666.1"/>
    </source>
</evidence>
<dbReference type="EMBL" id="CP030057">
    <property type="protein sequence ID" value="QOZ62582.1"/>
    <property type="molecule type" value="Genomic_DNA"/>
</dbReference>
<evidence type="ECO:0008006" key="6">
    <source>
        <dbReference type="Google" id="ProtNLM"/>
    </source>
</evidence>
<reference evidence="2" key="1">
    <citation type="journal article" date="2014" name="Int. J. Syst. Evol. Microbiol.">
        <title>Complete genome sequence of Corynebacterium casei LMG S-19264T (=DSM 44701T), isolated from a smear-ripened cheese.</title>
        <authorList>
            <consortium name="US DOE Joint Genome Institute (JGI-PGF)"/>
            <person name="Walter F."/>
            <person name="Albersmeier A."/>
            <person name="Kalinowski J."/>
            <person name="Ruckert C."/>
        </authorList>
    </citation>
    <scope>NUCLEOTIDE SEQUENCE</scope>
    <source>
        <strain evidence="2">CGMCC 1.15034</strain>
    </source>
</reference>
<dbReference type="Proteomes" id="UP000593880">
    <property type="component" value="Chromosome"/>
</dbReference>
<evidence type="ECO:0000256" key="1">
    <source>
        <dbReference type="SAM" id="SignalP"/>
    </source>
</evidence>
<protein>
    <recommendedName>
        <fullName evidence="6">Sulfur globule protein</fullName>
    </recommendedName>
</protein>
<gene>
    <name evidence="2" type="ORF">GCM10010987_65550</name>
    <name evidence="3" type="ORF">XH86_30425</name>
</gene>
<name>A0A410VCS9_9BRAD</name>
<feature type="chain" id="PRO_5044601326" description="Sulfur globule protein" evidence="1">
    <location>
        <begin position="28"/>
        <end position="75"/>
    </location>
</feature>
<reference evidence="3 4" key="2">
    <citation type="submission" date="2018-06" db="EMBL/GenBank/DDBJ databases">
        <title>Comparative genomics of rhizobia nodulating Arachis hypogaea in China.</title>
        <authorList>
            <person name="Li Y."/>
        </authorList>
    </citation>
    <scope>NUCLEOTIDE SEQUENCE [LARGE SCALE GENOMIC DNA]</scope>
    <source>
        <strain evidence="3 4">CCBAU 51658</strain>
    </source>
</reference>
<evidence type="ECO:0000313" key="4">
    <source>
        <dbReference type="Proteomes" id="UP000593880"/>
    </source>
</evidence>
<sequence>MLRKFSLLAAAAALLGTAALAPTSASAFEFGGSHHRGGITIVLGYPGYYGHGYGYDDCDHDYDYYRHHPRRWRPL</sequence>